<dbReference type="PROSITE" id="PS50089">
    <property type="entry name" value="ZF_RING_2"/>
    <property type="match status" value="1"/>
</dbReference>
<dbReference type="Pfam" id="PF05773">
    <property type="entry name" value="RWD"/>
    <property type="match status" value="1"/>
</dbReference>
<name>A0A4R0RZN9_9APHY</name>
<dbReference type="EC" id="2.3.2.31" evidence="4"/>
<comment type="catalytic activity">
    <reaction evidence="1">
        <text>[E2 ubiquitin-conjugating enzyme]-S-ubiquitinyl-L-cysteine + [acceptor protein]-L-lysine = [E2 ubiquitin-conjugating enzyme]-L-cysteine + [acceptor protein]-N(6)-ubiquitinyl-L-lysine.</text>
        <dbReference type="EC" id="2.3.2.31"/>
    </reaction>
</comment>
<dbReference type="InterPro" id="IPR044066">
    <property type="entry name" value="TRIAD_supradom"/>
</dbReference>
<dbReference type="PROSITE" id="PS00518">
    <property type="entry name" value="ZF_RING_1"/>
    <property type="match status" value="1"/>
</dbReference>
<evidence type="ECO:0000256" key="11">
    <source>
        <dbReference type="ARBA" id="ARBA00022833"/>
    </source>
</evidence>
<comment type="caution">
    <text evidence="17">The sequence shown here is derived from an EMBL/GenBank/DDBJ whole genome shotgun (WGS) entry which is preliminary data.</text>
</comment>
<organism evidence="17 18">
    <name type="scientific">Steccherinum ochraceum</name>
    <dbReference type="NCBI Taxonomy" id="92696"/>
    <lineage>
        <taxon>Eukaryota</taxon>
        <taxon>Fungi</taxon>
        <taxon>Dikarya</taxon>
        <taxon>Basidiomycota</taxon>
        <taxon>Agaricomycotina</taxon>
        <taxon>Agaricomycetes</taxon>
        <taxon>Polyporales</taxon>
        <taxon>Steccherinaceae</taxon>
        <taxon>Steccherinum</taxon>
    </lineage>
</organism>
<keyword evidence="18" id="KW-1185">Reference proteome</keyword>
<dbReference type="GO" id="GO:0008270">
    <property type="term" value="F:zinc ion binding"/>
    <property type="evidence" value="ECO:0007669"/>
    <property type="project" value="UniProtKB-KW"/>
</dbReference>
<dbReference type="InterPro" id="IPR017907">
    <property type="entry name" value="Znf_RING_CS"/>
</dbReference>
<evidence type="ECO:0000313" key="18">
    <source>
        <dbReference type="Proteomes" id="UP000292702"/>
    </source>
</evidence>
<dbReference type="CDD" id="cd23820">
    <property type="entry name" value="RWD_RNF14"/>
    <property type="match status" value="1"/>
</dbReference>
<dbReference type="GO" id="GO:0031090">
    <property type="term" value="C:organelle membrane"/>
    <property type="evidence" value="ECO:0007669"/>
    <property type="project" value="UniProtKB-ARBA"/>
</dbReference>
<keyword evidence="6" id="KW-0812">Transmembrane</keyword>
<evidence type="ECO:0000256" key="2">
    <source>
        <dbReference type="ARBA" id="ARBA00004167"/>
    </source>
</evidence>
<keyword evidence="7" id="KW-0479">Metal-binding</keyword>
<evidence type="ECO:0000256" key="5">
    <source>
        <dbReference type="ARBA" id="ARBA00022679"/>
    </source>
</evidence>
<evidence type="ECO:0000256" key="6">
    <source>
        <dbReference type="ARBA" id="ARBA00022692"/>
    </source>
</evidence>
<accession>A0A4R0RZN9</accession>
<evidence type="ECO:0000256" key="12">
    <source>
        <dbReference type="ARBA" id="ARBA00022989"/>
    </source>
</evidence>
<dbReference type="EMBL" id="RWJN01000028">
    <property type="protein sequence ID" value="TCD70048.1"/>
    <property type="molecule type" value="Genomic_DNA"/>
</dbReference>
<evidence type="ECO:0000256" key="14">
    <source>
        <dbReference type="PROSITE-ProRule" id="PRU00175"/>
    </source>
</evidence>
<evidence type="ECO:0000259" key="16">
    <source>
        <dbReference type="PROSITE" id="PS51873"/>
    </source>
</evidence>
<dbReference type="InterPro" id="IPR031127">
    <property type="entry name" value="E3_UB_ligase_RBR"/>
</dbReference>
<evidence type="ECO:0000256" key="4">
    <source>
        <dbReference type="ARBA" id="ARBA00012251"/>
    </source>
</evidence>
<evidence type="ECO:0000256" key="13">
    <source>
        <dbReference type="ARBA" id="ARBA00023136"/>
    </source>
</evidence>
<keyword evidence="11" id="KW-0862">Zinc</keyword>
<keyword evidence="9 14" id="KW-0863">Zinc-finger</keyword>
<dbReference type="GO" id="GO:0005737">
    <property type="term" value="C:cytoplasm"/>
    <property type="evidence" value="ECO:0007669"/>
    <property type="project" value="UniProtKB-ARBA"/>
</dbReference>
<proteinExistence type="predicted"/>
<dbReference type="GO" id="GO:0061630">
    <property type="term" value="F:ubiquitin protein ligase activity"/>
    <property type="evidence" value="ECO:0007669"/>
    <property type="project" value="UniProtKB-EC"/>
</dbReference>
<evidence type="ECO:0000256" key="8">
    <source>
        <dbReference type="ARBA" id="ARBA00022737"/>
    </source>
</evidence>
<dbReference type="Pfam" id="PF01485">
    <property type="entry name" value="IBR"/>
    <property type="match status" value="1"/>
</dbReference>
<dbReference type="SUPFAM" id="SSF54495">
    <property type="entry name" value="UBC-like"/>
    <property type="match status" value="1"/>
</dbReference>
<gene>
    <name evidence="17" type="primary">ITT1_2</name>
    <name evidence="17" type="ORF">EIP91_005029</name>
</gene>
<dbReference type="Gene3D" id="3.30.40.10">
    <property type="entry name" value="Zinc/RING finger domain, C3HC4 (zinc finger)"/>
    <property type="match status" value="1"/>
</dbReference>
<feature type="domain" description="RING-type" evidence="16">
    <location>
        <begin position="217"/>
        <end position="418"/>
    </location>
</feature>
<keyword evidence="13" id="KW-0472">Membrane</keyword>
<keyword evidence="12" id="KW-1133">Transmembrane helix</keyword>
<keyword evidence="5" id="KW-0808">Transferase</keyword>
<evidence type="ECO:0000313" key="17">
    <source>
        <dbReference type="EMBL" id="TCD70048.1"/>
    </source>
</evidence>
<dbReference type="OrthoDB" id="1431934at2759"/>
<dbReference type="GO" id="GO:0016567">
    <property type="term" value="P:protein ubiquitination"/>
    <property type="evidence" value="ECO:0007669"/>
    <property type="project" value="InterPro"/>
</dbReference>
<dbReference type="InterPro" id="IPR006575">
    <property type="entry name" value="RWD_dom"/>
</dbReference>
<dbReference type="FunFam" id="3.30.40.10:FF:000051">
    <property type="entry name" value="RBR-type E3 ubiquitin transferase"/>
    <property type="match status" value="1"/>
</dbReference>
<comment type="pathway">
    <text evidence="3">Protein modification; protein ubiquitination.</text>
</comment>
<dbReference type="SUPFAM" id="SSF57850">
    <property type="entry name" value="RING/U-box"/>
    <property type="match status" value="2"/>
</dbReference>
<dbReference type="AlphaFoldDB" id="A0A4R0RZN9"/>
<dbReference type="PROSITE" id="PS51873">
    <property type="entry name" value="TRIAD"/>
    <property type="match status" value="1"/>
</dbReference>
<keyword evidence="10" id="KW-0833">Ubl conjugation pathway</keyword>
<feature type="domain" description="RING-type" evidence="15">
    <location>
        <begin position="221"/>
        <end position="266"/>
    </location>
</feature>
<comment type="subcellular location">
    <subcellularLocation>
        <location evidence="2">Membrane</location>
        <topology evidence="2">Single-pass membrane protein</topology>
    </subcellularLocation>
</comment>
<dbReference type="InterPro" id="IPR016135">
    <property type="entry name" value="UBQ-conjugating_enzyme/RWD"/>
</dbReference>
<dbReference type="InterPro" id="IPR002867">
    <property type="entry name" value="IBR_dom"/>
</dbReference>
<dbReference type="Gene3D" id="3.10.110.10">
    <property type="entry name" value="Ubiquitin Conjugating Enzyme"/>
    <property type="match status" value="1"/>
</dbReference>
<dbReference type="SMART" id="SM00647">
    <property type="entry name" value="IBR"/>
    <property type="match status" value="1"/>
</dbReference>
<dbReference type="InterPro" id="IPR001841">
    <property type="entry name" value="Znf_RING"/>
</dbReference>
<evidence type="ECO:0000256" key="3">
    <source>
        <dbReference type="ARBA" id="ARBA00004906"/>
    </source>
</evidence>
<evidence type="ECO:0000256" key="1">
    <source>
        <dbReference type="ARBA" id="ARBA00001798"/>
    </source>
</evidence>
<dbReference type="PANTHER" id="PTHR11685">
    <property type="entry name" value="RBR FAMILY RING FINGER AND IBR DOMAIN-CONTAINING"/>
    <property type="match status" value="1"/>
</dbReference>
<evidence type="ECO:0000256" key="7">
    <source>
        <dbReference type="ARBA" id="ARBA00022723"/>
    </source>
</evidence>
<dbReference type="STRING" id="92696.A0A4R0RZN9"/>
<keyword evidence="8" id="KW-0677">Repeat</keyword>
<evidence type="ECO:0000256" key="9">
    <source>
        <dbReference type="ARBA" id="ARBA00022771"/>
    </source>
</evidence>
<dbReference type="InterPro" id="IPR013083">
    <property type="entry name" value="Znf_RING/FYVE/PHD"/>
</dbReference>
<evidence type="ECO:0000259" key="15">
    <source>
        <dbReference type="PROSITE" id="PS50089"/>
    </source>
</evidence>
<dbReference type="Proteomes" id="UP000292702">
    <property type="component" value="Unassembled WGS sequence"/>
</dbReference>
<protein>
    <recommendedName>
        <fullName evidence="4">RBR-type E3 ubiquitin transferase</fullName>
        <ecNumber evidence="4">2.3.2.31</ecNumber>
    </recommendedName>
</protein>
<reference evidence="17 18" key="1">
    <citation type="submission" date="2018-11" db="EMBL/GenBank/DDBJ databases">
        <title>Genome assembly of Steccherinum ochraceum LE-BIN_3174, the white-rot fungus of the Steccherinaceae family (The Residual Polyporoid clade, Polyporales, Basidiomycota).</title>
        <authorList>
            <person name="Fedorova T.V."/>
            <person name="Glazunova O.A."/>
            <person name="Landesman E.O."/>
            <person name="Moiseenko K.V."/>
            <person name="Psurtseva N.V."/>
            <person name="Savinova O.S."/>
            <person name="Shakhova N.V."/>
            <person name="Tyazhelova T.V."/>
            <person name="Vasina D.V."/>
        </authorList>
    </citation>
    <scope>NUCLEOTIDE SEQUENCE [LARGE SCALE GENOMIC DNA]</scope>
    <source>
        <strain evidence="17 18">LE-BIN_3174</strain>
    </source>
</reference>
<sequence>MMDALFLVAQWQSDRTHFRLTDITARKEWFIYARDLLRILEVLQDMAHRDECLSLQKDEYEVLQAVYPDLICSTTTDRTLSLEVTVELSDSHRVVGPEHTPTEEPTVVSALPPVLLDVRLPDEYPLYASPQVISLQTRHRWIPDVDKISRFLLDMWTPGEQVLTIWVEWLSNGTFLEDLDLAECIDGVRMIRVPDQHLIPILRDFDEHLKQAKFSESSFTCEICMTPCKGARCLRLSCSHVFCRSCLDGFWKSHIADGDLARVGCPDPACVKAHQEANEEEVKGVVEQHVFERWKYLWDKRAFERGVSAVYCPIPYCQAPVPYIPTEESNPSWKLFRTCIKCGFAFCSYCEAAWHGPAIECPRKVGEKAIERMLKRNPLAESPDYAAMARKGFQYSKTKLSQEVRQNKASYQLIQGTS</sequence>
<evidence type="ECO:0000256" key="10">
    <source>
        <dbReference type="ARBA" id="ARBA00022786"/>
    </source>
</evidence>